<evidence type="ECO:0000256" key="1">
    <source>
        <dbReference type="SAM" id="Phobius"/>
    </source>
</evidence>
<keyword evidence="1" id="KW-1133">Transmembrane helix</keyword>
<protein>
    <submittedName>
        <fullName evidence="2">Uncharacterized protein</fullName>
    </submittedName>
</protein>
<accession>A0A951QSG5</accession>
<comment type="caution">
    <text evidence="2">The sequence shown here is derived from an EMBL/GenBank/DDBJ whole genome shotgun (WGS) entry which is preliminary data.</text>
</comment>
<proteinExistence type="predicted"/>
<keyword evidence="1" id="KW-0812">Transmembrane</keyword>
<dbReference type="AlphaFoldDB" id="A0A951QSG5"/>
<dbReference type="EMBL" id="JAHHGZ010000035">
    <property type="protein sequence ID" value="MBW4670816.1"/>
    <property type="molecule type" value="Genomic_DNA"/>
</dbReference>
<organism evidence="2 3">
    <name type="scientific">Cyanomargarita calcarea GSE-NOS-MK-12-04C</name>
    <dbReference type="NCBI Taxonomy" id="2839659"/>
    <lineage>
        <taxon>Bacteria</taxon>
        <taxon>Bacillati</taxon>
        <taxon>Cyanobacteriota</taxon>
        <taxon>Cyanophyceae</taxon>
        <taxon>Nostocales</taxon>
        <taxon>Cyanomargaritaceae</taxon>
        <taxon>Cyanomargarita</taxon>
    </lineage>
</organism>
<reference evidence="2" key="2">
    <citation type="journal article" date="2022" name="Microbiol. Resour. Announc.">
        <title>Metagenome Sequencing to Explore Phylogenomics of Terrestrial Cyanobacteria.</title>
        <authorList>
            <person name="Ward R.D."/>
            <person name="Stajich J.E."/>
            <person name="Johansen J.R."/>
            <person name="Huntemann M."/>
            <person name="Clum A."/>
            <person name="Foster B."/>
            <person name="Foster B."/>
            <person name="Roux S."/>
            <person name="Palaniappan K."/>
            <person name="Varghese N."/>
            <person name="Mukherjee S."/>
            <person name="Reddy T.B.K."/>
            <person name="Daum C."/>
            <person name="Copeland A."/>
            <person name="Chen I.A."/>
            <person name="Ivanova N.N."/>
            <person name="Kyrpides N.C."/>
            <person name="Shapiro N."/>
            <person name="Eloe-Fadrosh E.A."/>
            <person name="Pietrasiak N."/>
        </authorList>
    </citation>
    <scope>NUCLEOTIDE SEQUENCE</scope>
    <source>
        <strain evidence="2">GSE-NOS-MK-12-04C</strain>
    </source>
</reference>
<evidence type="ECO:0000313" key="2">
    <source>
        <dbReference type="EMBL" id="MBW4670816.1"/>
    </source>
</evidence>
<gene>
    <name evidence="2" type="ORF">KME60_26180</name>
</gene>
<evidence type="ECO:0000313" key="3">
    <source>
        <dbReference type="Proteomes" id="UP000729701"/>
    </source>
</evidence>
<keyword evidence="1" id="KW-0472">Membrane</keyword>
<feature type="transmembrane region" description="Helical" evidence="1">
    <location>
        <begin position="43"/>
        <end position="63"/>
    </location>
</feature>
<reference evidence="2" key="1">
    <citation type="submission" date="2021-05" db="EMBL/GenBank/DDBJ databases">
        <authorList>
            <person name="Pietrasiak N."/>
            <person name="Ward R."/>
            <person name="Stajich J.E."/>
            <person name="Kurbessoian T."/>
        </authorList>
    </citation>
    <scope>NUCLEOTIDE SEQUENCE</scope>
    <source>
        <strain evidence="2">GSE-NOS-MK-12-04C</strain>
    </source>
</reference>
<name>A0A951QSG5_9CYAN</name>
<dbReference type="Proteomes" id="UP000729701">
    <property type="component" value="Unassembled WGS sequence"/>
</dbReference>
<sequence length="151" mass="17088">MNPNPIQYQAIELWQTLSDKDTTLTFKQAAIALWKVLKQAGRLVFLVGLFFLVVVVWFWTVAYRTGSDFRYWLETAMVSPEELVSKTLELLLKPVKWLSKWSELKLQEFLGIKQSTAIAPSSPAKLIAGKTDKSVAIDAKDIVEISPSTKK</sequence>